<dbReference type="InterPro" id="IPR006121">
    <property type="entry name" value="HMA_dom"/>
</dbReference>
<dbReference type="SFLD" id="SFLDS00003">
    <property type="entry name" value="Haloacid_Dehalogenase"/>
    <property type="match status" value="1"/>
</dbReference>
<dbReference type="GO" id="GO:0005507">
    <property type="term" value="F:copper ion binding"/>
    <property type="evidence" value="ECO:0007669"/>
    <property type="project" value="InterPro"/>
</dbReference>
<dbReference type="InterPro" id="IPR027256">
    <property type="entry name" value="P-typ_ATPase_IB"/>
</dbReference>
<dbReference type="NCBIfam" id="TIGR00003">
    <property type="entry name" value="copper ion binding protein"/>
    <property type="match status" value="1"/>
</dbReference>
<dbReference type="OrthoDB" id="432719at2759"/>
<evidence type="ECO:0000256" key="6">
    <source>
        <dbReference type="ARBA" id="ARBA00022723"/>
    </source>
</evidence>
<evidence type="ECO:0000256" key="4">
    <source>
        <dbReference type="ARBA" id="ARBA00022448"/>
    </source>
</evidence>
<comment type="similarity">
    <text evidence="2 18">Belongs to the cation transport ATPase (P-type) (TC 3.A.3) family. Type IB subfamily.</text>
</comment>
<name>A0A3A2ZX62_9EURO</name>
<dbReference type="InterPro" id="IPR044492">
    <property type="entry name" value="P_typ_ATPase_HD_dom"/>
</dbReference>
<dbReference type="SUPFAM" id="SSF81665">
    <property type="entry name" value="Calcium ATPase, transmembrane domain M"/>
    <property type="match status" value="1"/>
</dbReference>
<dbReference type="AlphaFoldDB" id="A0A3A2ZX62"/>
<dbReference type="SUPFAM" id="SSF55008">
    <property type="entry name" value="HMA, heavy metal-associated domain"/>
    <property type="match status" value="4"/>
</dbReference>
<feature type="domain" description="HMA" evidence="20">
    <location>
        <begin position="114"/>
        <end position="180"/>
    </location>
</feature>
<dbReference type="EC" id="7.2.2.8" evidence="3"/>
<feature type="transmembrane region" description="Helical" evidence="18">
    <location>
        <begin position="1084"/>
        <end position="1108"/>
    </location>
</feature>
<dbReference type="NCBIfam" id="TIGR01494">
    <property type="entry name" value="ATPase_P-type"/>
    <property type="match status" value="2"/>
</dbReference>
<dbReference type="Gene3D" id="2.70.150.10">
    <property type="entry name" value="Calcium-transporting ATPase, cytoplasmic transduction domain A"/>
    <property type="match status" value="1"/>
</dbReference>
<evidence type="ECO:0000256" key="17">
    <source>
        <dbReference type="ARBA" id="ARBA00080126"/>
    </source>
</evidence>
<dbReference type="GO" id="GO:0016020">
    <property type="term" value="C:membrane"/>
    <property type="evidence" value="ECO:0007669"/>
    <property type="project" value="UniProtKB-SubCell"/>
</dbReference>
<evidence type="ECO:0000256" key="5">
    <source>
        <dbReference type="ARBA" id="ARBA00022692"/>
    </source>
</evidence>
<keyword evidence="8 18" id="KW-0547">Nucleotide-binding</keyword>
<keyword evidence="14" id="KW-0186">Copper</keyword>
<dbReference type="InterPro" id="IPR018303">
    <property type="entry name" value="ATPase_P-typ_P_site"/>
</dbReference>
<feature type="transmembrane region" description="Helical" evidence="18">
    <location>
        <begin position="413"/>
        <end position="433"/>
    </location>
</feature>
<dbReference type="InterPro" id="IPR023214">
    <property type="entry name" value="HAD_sf"/>
</dbReference>
<comment type="caution">
    <text evidence="21">The sequence shown here is derived from an EMBL/GenBank/DDBJ whole genome shotgun (WGS) entry which is preliminary data.</text>
</comment>
<keyword evidence="4" id="KW-0813">Transport</keyword>
<dbReference type="Gene3D" id="3.40.50.1000">
    <property type="entry name" value="HAD superfamily/HAD-like"/>
    <property type="match status" value="1"/>
</dbReference>
<dbReference type="PROSITE" id="PS01047">
    <property type="entry name" value="HMA_1"/>
    <property type="match status" value="1"/>
</dbReference>
<dbReference type="GO" id="GO:0016887">
    <property type="term" value="F:ATP hydrolysis activity"/>
    <property type="evidence" value="ECO:0007669"/>
    <property type="project" value="InterPro"/>
</dbReference>
<accession>A0A3A2ZX62</accession>
<dbReference type="PRINTS" id="PR00119">
    <property type="entry name" value="CATATPASE"/>
</dbReference>
<evidence type="ECO:0000313" key="22">
    <source>
        <dbReference type="Proteomes" id="UP000266188"/>
    </source>
</evidence>
<keyword evidence="5 18" id="KW-0812">Transmembrane</keyword>
<evidence type="ECO:0000256" key="3">
    <source>
        <dbReference type="ARBA" id="ARBA00012517"/>
    </source>
</evidence>
<evidence type="ECO:0000256" key="12">
    <source>
        <dbReference type="ARBA" id="ARBA00022967"/>
    </source>
</evidence>
<keyword evidence="16 18" id="KW-0472">Membrane</keyword>
<dbReference type="PROSITE" id="PS50846">
    <property type="entry name" value="HMA_2"/>
    <property type="match status" value="4"/>
</dbReference>
<dbReference type="FunFam" id="3.30.70.100:FF:000001">
    <property type="entry name" value="ATPase copper transporting beta"/>
    <property type="match status" value="3"/>
</dbReference>
<feature type="transmembrane region" description="Helical" evidence="18">
    <location>
        <begin position="1059"/>
        <end position="1078"/>
    </location>
</feature>
<feature type="transmembrane region" description="Helical" evidence="18">
    <location>
        <begin position="454"/>
        <end position="478"/>
    </location>
</feature>
<keyword evidence="12" id="KW-1278">Translocase</keyword>
<feature type="region of interest" description="Disordered" evidence="19">
    <location>
        <begin position="1"/>
        <end position="22"/>
    </location>
</feature>
<dbReference type="PROSITE" id="PS00154">
    <property type="entry name" value="ATPASE_E1_E2"/>
    <property type="match status" value="1"/>
</dbReference>
<protein>
    <recommendedName>
        <fullName evidence="3">P-type Cu(+) transporter</fullName>
        <ecNumber evidence="3">7.2.2.8</ecNumber>
    </recommendedName>
    <alternativeName>
        <fullName evidence="17">Cu(2+)-ATPase</fullName>
    </alternativeName>
</protein>
<dbReference type="GO" id="GO:0005524">
    <property type="term" value="F:ATP binding"/>
    <property type="evidence" value="ECO:0007669"/>
    <property type="project" value="UniProtKB-UniRule"/>
</dbReference>
<dbReference type="EMBL" id="MVGC01000215">
    <property type="protein sequence ID" value="RJE21631.1"/>
    <property type="molecule type" value="Genomic_DNA"/>
</dbReference>
<feature type="transmembrane region" description="Helical" evidence="18">
    <location>
        <begin position="379"/>
        <end position="401"/>
    </location>
</feature>
<dbReference type="InterPro" id="IPR017969">
    <property type="entry name" value="Heavy-metal-associated_CS"/>
</dbReference>
<dbReference type="GO" id="GO:0030003">
    <property type="term" value="P:intracellular monoatomic cation homeostasis"/>
    <property type="evidence" value="ECO:0007669"/>
    <property type="project" value="UniProtKB-ARBA"/>
</dbReference>
<evidence type="ECO:0000256" key="10">
    <source>
        <dbReference type="ARBA" id="ARBA00022840"/>
    </source>
</evidence>
<dbReference type="SFLD" id="SFLDF00027">
    <property type="entry name" value="p-type_atpase"/>
    <property type="match status" value="1"/>
</dbReference>
<dbReference type="InterPro" id="IPR006122">
    <property type="entry name" value="HMA_Cu_ion-bd"/>
</dbReference>
<keyword evidence="7" id="KW-0677">Repeat</keyword>
<evidence type="ECO:0000256" key="19">
    <source>
        <dbReference type="SAM" id="MobiDB-lite"/>
    </source>
</evidence>
<evidence type="ECO:0000256" key="9">
    <source>
        <dbReference type="ARBA" id="ARBA00022796"/>
    </source>
</evidence>
<dbReference type="SFLD" id="SFLDG00002">
    <property type="entry name" value="C1.7:_P-type_atpase_like"/>
    <property type="match status" value="1"/>
</dbReference>
<reference evidence="22" key="1">
    <citation type="submission" date="2017-02" db="EMBL/GenBank/DDBJ databases">
        <authorList>
            <person name="Tafer H."/>
            <person name="Lopandic K."/>
        </authorList>
    </citation>
    <scope>NUCLEOTIDE SEQUENCE [LARGE SCALE GENOMIC DNA]</scope>
    <source>
        <strain evidence="22">CBS 366.77</strain>
    </source>
</reference>
<dbReference type="GO" id="GO:0140581">
    <property type="term" value="F:P-type monovalent copper transporter activity"/>
    <property type="evidence" value="ECO:0007669"/>
    <property type="project" value="UniProtKB-EC"/>
</dbReference>
<keyword evidence="10 18" id="KW-0067">ATP-binding</keyword>
<dbReference type="FunFam" id="2.70.150.10:FF:000002">
    <property type="entry name" value="Copper-transporting ATPase 1, putative"/>
    <property type="match status" value="1"/>
</dbReference>
<feature type="domain" description="HMA" evidence="20">
    <location>
        <begin position="27"/>
        <end position="93"/>
    </location>
</feature>
<dbReference type="STRING" id="2070753.A0A3A2ZX62"/>
<dbReference type="InterPro" id="IPR023299">
    <property type="entry name" value="ATPase_P-typ_cyto_dom_N"/>
</dbReference>
<dbReference type="GO" id="GO:0043682">
    <property type="term" value="F:P-type divalent copper transporter activity"/>
    <property type="evidence" value="ECO:0007669"/>
    <property type="project" value="TreeGrafter"/>
</dbReference>
<dbReference type="InterPro" id="IPR036163">
    <property type="entry name" value="HMA_dom_sf"/>
</dbReference>
<dbReference type="SUPFAM" id="SSF81653">
    <property type="entry name" value="Calcium ATPase, transduction domain A"/>
    <property type="match status" value="1"/>
</dbReference>
<dbReference type="Pfam" id="PF00403">
    <property type="entry name" value="HMA"/>
    <property type="match status" value="3"/>
</dbReference>
<evidence type="ECO:0000256" key="11">
    <source>
        <dbReference type="ARBA" id="ARBA00022842"/>
    </source>
</evidence>
<evidence type="ECO:0000256" key="18">
    <source>
        <dbReference type="RuleBase" id="RU362081"/>
    </source>
</evidence>
<evidence type="ECO:0000313" key="21">
    <source>
        <dbReference type="EMBL" id="RJE21631.1"/>
    </source>
</evidence>
<proteinExistence type="inferred from homology"/>
<dbReference type="PRINTS" id="PR00942">
    <property type="entry name" value="CUATPASEI"/>
</dbReference>
<dbReference type="GO" id="GO:0055070">
    <property type="term" value="P:copper ion homeostasis"/>
    <property type="evidence" value="ECO:0007669"/>
    <property type="project" value="TreeGrafter"/>
</dbReference>
<dbReference type="Pfam" id="PF00122">
    <property type="entry name" value="E1-E2_ATPase"/>
    <property type="match status" value="1"/>
</dbReference>
<keyword evidence="13 18" id="KW-1133">Transmembrane helix</keyword>
<sequence>MAASSSRVPPTAGDQGPSVDRSPALMATTTLKVDGMTCGACTSAVEGAFKGVDGAGTVSVSLMMGRAVVHHDPTRLPPEKVAEMVEDSGFDATVLSTDVRDGANGTESGEVRLSNTTLGVEGMTCGACTSAVESGLKDVSGVKNVNVSLLSERAVVEHDASVISPSQIAETIEDRGFGATVLDSSLQTRPDISEGTMDAEHKSRLLVTTVSIEGMTCGACTSSVQSAFDGVEGVVQFNISLLAERAIIIHDPVVLASEKITALIEDAGFDAKIISSEPKAPLSKKINKITLSLHGLRDGDSATALEESLLEKQGISSASVNIASSRIFLSYDSSVIGIRSVVAAIEAFGCNALLSESDDTNAQLESLSKTKEIHEWKRAFLFSTSFAVPVFVINMLLPMYIPALDFGNVEFCAGLYLGDIACLILTIPVQFGIGKRFYISSFKSLKHRAPTMDVLIMMGTSAAFFYSVFTMAVAMFHMSRVRPSTVFDTSTMLITFVTLGRWLESRAKGQTSAALSRLMSLAPSMATIYEDPIAAEKRAEEWGNAPQEGRKSPLPGNESSGLGLRAIPTELIEVGDVVVLRPGDKVSADGVVIRGESYVDESMITGEALPIQKKKGSAVIAGTVNGTGSVDFKVTRAGKDTQLSQIVNLVQDAQTVRAPIQRVADVVAGYFVPTIITLGLITFIGWLVLSHLLPNPPKIFMAEGSGGKVMVCLKLCISVIVFACPCALGLSTPTAVMVGTGVGAENGILVKGGAVLEGATKIKHIIFDKTGTLTTGKMKVAEAKLAQNWTSNELRRQLWWLIVGLAEMSSEHPIGRAIHSAAKIESGYSGDDGLPGILGDFDACVGKGVSAVVEPTSTTERTRYRVLVGNARFLKSNDIPVPESVEPETRVSEDLDAPGPKSNAAAGTTLIHVAIDNEYAGTISLRDTIKPTAVAAIAALHRMGISTSLVTGDTRSTAVSVAGAVGIPASAVHASVSPYDKQSIVASSQSSGELVAMVGDGINDSPALATASIGIALASGTDVAMEAADIVLMRPDDLLSVPASLSLSRSVFNRIKLNLLWACLYNFIGLPFAMGLFLPFDGFMLPPMAAGAAMAASSVSVVVSSLLLKFWRRPRWMDAELLEKEVEMGHIGVRGAKRNWWKPALFVSRPGGRRRQIKDHLAGLWGLATGRRGRVAGTDEGYVPLQTVEPPV</sequence>
<keyword evidence="15" id="KW-0406">Ion transport</keyword>
<dbReference type="Gene3D" id="3.40.1110.10">
    <property type="entry name" value="Calcium-transporting ATPase, cytoplasmic domain N"/>
    <property type="match status" value="1"/>
</dbReference>
<feature type="transmembrane region" description="Helical" evidence="18">
    <location>
        <begin position="667"/>
        <end position="688"/>
    </location>
</feature>
<keyword evidence="11" id="KW-0460">Magnesium</keyword>
<evidence type="ECO:0000256" key="2">
    <source>
        <dbReference type="ARBA" id="ARBA00006024"/>
    </source>
</evidence>
<evidence type="ECO:0000256" key="1">
    <source>
        <dbReference type="ARBA" id="ARBA00004127"/>
    </source>
</evidence>
<comment type="subcellular location">
    <subcellularLocation>
        <location evidence="1">Endomembrane system</location>
        <topology evidence="1">Multi-pass membrane protein</topology>
    </subcellularLocation>
    <subcellularLocation>
        <location evidence="18">Membrane</location>
    </subcellularLocation>
</comment>
<dbReference type="Proteomes" id="UP000266188">
    <property type="component" value="Unassembled WGS sequence"/>
</dbReference>
<dbReference type="PANTHER" id="PTHR43520">
    <property type="entry name" value="ATP7, ISOFORM B"/>
    <property type="match status" value="1"/>
</dbReference>
<dbReference type="InterPro" id="IPR059000">
    <property type="entry name" value="ATPase_P-type_domA"/>
</dbReference>
<feature type="transmembrane region" description="Helical" evidence="18">
    <location>
        <begin position="484"/>
        <end position="503"/>
    </location>
</feature>
<evidence type="ECO:0000256" key="14">
    <source>
        <dbReference type="ARBA" id="ARBA00023008"/>
    </source>
</evidence>
<evidence type="ECO:0000256" key="7">
    <source>
        <dbReference type="ARBA" id="ARBA00022737"/>
    </source>
</evidence>
<keyword evidence="22" id="KW-1185">Reference proteome</keyword>
<gene>
    <name evidence="21" type="ORF">PHISCL_06037</name>
</gene>
<evidence type="ECO:0000259" key="20">
    <source>
        <dbReference type="PROSITE" id="PS50846"/>
    </source>
</evidence>
<dbReference type="Gene3D" id="3.30.70.100">
    <property type="match status" value="4"/>
</dbReference>
<feature type="transmembrane region" description="Helical" evidence="18">
    <location>
        <begin position="708"/>
        <end position="730"/>
    </location>
</feature>
<dbReference type="NCBIfam" id="TIGR01525">
    <property type="entry name" value="ATPase-IB_hvy"/>
    <property type="match status" value="1"/>
</dbReference>
<evidence type="ECO:0000256" key="16">
    <source>
        <dbReference type="ARBA" id="ARBA00023136"/>
    </source>
</evidence>
<dbReference type="Pfam" id="PF00702">
    <property type="entry name" value="Hydrolase"/>
    <property type="match status" value="1"/>
</dbReference>
<dbReference type="GO" id="GO:0012505">
    <property type="term" value="C:endomembrane system"/>
    <property type="evidence" value="ECO:0007669"/>
    <property type="project" value="UniProtKB-SubCell"/>
</dbReference>
<evidence type="ECO:0000256" key="13">
    <source>
        <dbReference type="ARBA" id="ARBA00022989"/>
    </source>
</evidence>
<evidence type="ECO:0000256" key="15">
    <source>
        <dbReference type="ARBA" id="ARBA00023065"/>
    </source>
</evidence>
<organism evidence="21 22">
    <name type="scientific">Aspergillus sclerotialis</name>
    <dbReference type="NCBI Taxonomy" id="2070753"/>
    <lineage>
        <taxon>Eukaryota</taxon>
        <taxon>Fungi</taxon>
        <taxon>Dikarya</taxon>
        <taxon>Ascomycota</taxon>
        <taxon>Pezizomycotina</taxon>
        <taxon>Eurotiomycetes</taxon>
        <taxon>Eurotiomycetidae</taxon>
        <taxon>Eurotiales</taxon>
        <taxon>Aspergillaceae</taxon>
        <taxon>Aspergillus</taxon>
        <taxon>Aspergillus subgen. Polypaecilum</taxon>
    </lineage>
</organism>
<feature type="region of interest" description="Disordered" evidence="19">
    <location>
        <begin position="880"/>
        <end position="901"/>
    </location>
</feature>
<dbReference type="InterPro" id="IPR036412">
    <property type="entry name" value="HAD-like_sf"/>
</dbReference>
<evidence type="ECO:0000256" key="8">
    <source>
        <dbReference type="ARBA" id="ARBA00022741"/>
    </source>
</evidence>
<dbReference type="InterPro" id="IPR023298">
    <property type="entry name" value="ATPase_P-typ_TM_dom_sf"/>
</dbReference>
<feature type="domain" description="HMA" evidence="20">
    <location>
        <begin position="206"/>
        <end position="272"/>
    </location>
</feature>
<dbReference type="InterPro" id="IPR008250">
    <property type="entry name" value="ATPase_P-typ_transduc_dom_A_sf"/>
</dbReference>
<feature type="domain" description="HMA" evidence="20">
    <location>
        <begin position="287"/>
        <end position="353"/>
    </location>
</feature>
<dbReference type="CDD" id="cd00371">
    <property type="entry name" value="HMA"/>
    <property type="match status" value="3"/>
</dbReference>
<keyword evidence="9" id="KW-0187">Copper transport</keyword>
<dbReference type="CDD" id="cd02094">
    <property type="entry name" value="P-type_ATPase_Cu-like"/>
    <property type="match status" value="1"/>
</dbReference>
<dbReference type="PANTHER" id="PTHR43520:SF8">
    <property type="entry name" value="P-TYPE CU(+) TRANSPORTER"/>
    <property type="match status" value="1"/>
</dbReference>
<dbReference type="SUPFAM" id="SSF56784">
    <property type="entry name" value="HAD-like"/>
    <property type="match status" value="1"/>
</dbReference>
<dbReference type="InterPro" id="IPR001757">
    <property type="entry name" value="P_typ_ATPase"/>
</dbReference>
<keyword evidence="6 18" id="KW-0479">Metal-binding</keyword>